<feature type="non-terminal residue" evidence="5">
    <location>
        <position position="313"/>
    </location>
</feature>
<keyword evidence="6" id="KW-1185">Reference proteome</keyword>
<reference evidence="5 6" key="1">
    <citation type="journal article" date="2014" name="Mol. Plant">
        <title>Chromosome Scale Genome Assembly and Transcriptome Profiling of Nannochloropsis gaditana in Nitrogen Depletion.</title>
        <authorList>
            <person name="Corteggiani Carpinelli E."/>
            <person name="Telatin A."/>
            <person name="Vitulo N."/>
            <person name="Forcato C."/>
            <person name="D'Angelo M."/>
            <person name="Schiavon R."/>
            <person name="Vezzi A."/>
            <person name="Giacometti G.M."/>
            <person name="Morosinotto T."/>
            <person name="Valle G."/>
        </authorList>
    </citation>
    <scope>NUCLEOTIDE SEQUENCE [LARGE SCALE GENOMIC DNA]</scope>
    <source>
        <strain evidence="5 6">B-31</strain>
    </source>
</reference>
<feature type="compositionally biased region" description="Pro residues" evidence="2">
    <location>
        <begin position="184"/>
        <end position="197"/>
    </location>
</feature>
<feature type="signal peptide" evidence="3">
    <location>
        <begin position="1"/>
        <end position="17"/>
    </location>
</feature>
<protein>
    <recommendedName>
        <fullName evidence="4">Acylamino-acid-releasing enzyme N-terminal domain-containing protein</fullName>
    </recommendedName>
</protein>
<evidence type="ECO:0000256" key="1">
    <source>
        <dbReference type="ARBA" id="ARBA00010040"/>
    </source>
</evidence>
<name>W7TRS0_9STRA</name>
<comment type="similarity">
    <text evidence="1">Belongs to the peptidase S9C family.</text>
</comment>
<feature type="chain" id="PRO_5004901178" description="Acylamino-acid-releasing enzyme N-terminal domain-containing protein" evidence="3">
    <location>
        <begin position="18"/>
        <end position="313"/>
    </location>
</feature>
<evidence type="ECO:0000313" key="5">
    <source>
        <dbReference type="EMBL" id="EWM22974.1"/>
    </source>
</evidence>
<dbReference type="AlphaFoldDB" id="W7TRS0"/>
<dbReference type="EMBL" id="AZIL01001960">
    <property type="protein sequence ID" value="EWM22974.1"/>
    <property type="molecule type" value="Genomic_DNA"/>
</dbReference>
<evidence type="ECO:0000259" key="4">
    <source>
        <dbReference type="Pfam" id="PF19283"/>
    </source>
</evidence>
<accession>W7TRS0</accession>
<comment type="caution">
    <text evidence="5">The sequence shown here is derived from an EMBL/GenBank/DDBJ whole genome shotgun (WGS) entry which is preliminary data.</text>
</comment>
<feature type="region of interest" description="Disordered" evidence="2">
    <location>
        <begin position="166"/>
        <end position="205"/>
    </location>
</feature>
<evidence type="ECO:0000256" key="2">
    <source>
        <dbReference type="SAM" id="MobiDB-lite"/>
    </source>
</evidence>
<dbReference type="InterPro" id="IPR045550">
    <property type="entry name" value="AARE_N"/>
</dbReference>
<organism evidence="5 6">
    <name type="scientific">Nannochloropsis gaditana</name>
    <dbReference type="NCBI Taxonomy" id="72520"/>
    <lineage>
        <taxon>Eukaryota</taxon>
        <taxon>Sar</taxon>
        <taxon>Stramenopiles</taxon>
        <taxon>Ochrophyta</taxon>
        <taxon>Eustigmatophyceae</taxon>
        <taxon>Eustigmatales</taxon>
        <taxon>Monodopsidaceae</taxon>
        <taxon>Nannochloropsis</taxon>
    </lineage>
</organism>
<dbReference type="Proteomes" id="UP000019335">
    <property type="component" value="Chromosome 19"/>
</dbReference>
<feature type="domain" description="Acylamino-acid-releasing enzyme N-terminal" evidence="4">
    <location>
        <begin position="196"/>
        <end position="297"/>
    </location>
</feature>
<evidence type="ECO:0000256" key="3">
    <source>
        <dbReference type="SAM" id="SignalP"/>
    </source>
</evidence>
<dbReference type="Pfam" id="PF19283">
    <property type="entry name" value="APEH_N"/>
    <property type="match status" value="1"/>
</dbReference>
<gene>
    <name evidence="5" type="ORF">Naga_100586g4</name>
</gene>
<feature type="compositionally biased region" description="Gly residues" evidence="2">
    <location>
        <begin position="302"/>
        <end position="313"/>
    </location>
</feature>
<feature type="region of interest" description="Disordered" evidence="2">
    <location>
        <begin position="290"/>
        <end position="313"/>
    </location>
</feature>
<evidence type="ECO:0000313" key="6">
    <source>
        <dbReference type="Proteomes" id="UP000019335"/>
    </source>
</evidence>
<keyword evidence="3" id="KW-0732">Signal</keyword>
<sequence>MLAAALVISLSVLQLSALPLGASPRALFLAEFPRTSVHSLANSHKKKACGTASMPFSASNPSPPPSAHDQGPPTPLADSPTLRGPSFLNPVAADYAILMGKALSLDKAWLFPPPPSPVADQGAGSTSKALPPRLAHVVIKRSLPDVDNDRERTFLHHFDLLLPPLHSSDHQHGRQASCPASSGPSPPPSPQWLPPAGSPQEVTGASVLSYSPSGRFLVIFKEEKEGAEEAYAEVWGRTGVLRRIRLGGVHGKVVGGGVLGGTAWSQDEEVLAYVARVRVQGPGRATSAFEAAGAGRGKEGEGPAGGVVGFGVP</sequence>
<feature type="region of interest" description="Disordered" evidence="2">
    <location>
        <begin position="50"/>
        <end position="83"/>
    </location>
</feature>
<proteinExistence type="inferred from homology"/>